<dbReference type="EMBL" id="LXQA011119458">
    <property type="protein sequence ID" value="MCI85607.1"/>
    <property type="molecule type" value="Genomic_DNA"/>
</dbReference>
<comment type="caution">
    <text evidence="1">The sequence shown here is derived from an EMBL/GenBank/DDBJ whole genome shotgun (WGS) entry which is preliminary data.</text>
</comment>
<feature type="non-terminal residue" evidence="1">
    <location>
        <position position="13"/>
    </location>
</feature>
<organism evidence="1 2">
    <name type="scientific">Trifolium medium</name>
    <dbReference type="NCBI Taxonomy" id="97028"/>
    <lineage>
        <taxon>Eukaryota</taxon>
        <taxon>Viridiplantae</taxon>
        <taxon>Streptophyta</taxon>
        <taxon>Embryophyta</taxon>
        <taxon>Tracheophyta</taxon>
        <taxon>Spermatophyta</taxon>
        <taxon>Magnoliopsida</taxon>
        <taxon>eudicotyledons</taxon>
        <taxon>Gunneridae</taxon>
        <taxon>Pentapetalae</taxon>
        <taxon>rosids</taxon>
        <taxon>fabids</taxon>
        <taxon>Fabales</taxon>
        <taxon>Fabaceae</taxon>
        <taxon>Papilionoideae</taxon>
        <taxon>50 kb inversion clade</taxon>
        <taxon>NPAAA clade</taxon>
        <taxon>Hologalegina</taxon>
        <taxon>IRL clade</taxon>
        <taxon>Trifolieae</taxon>
        <taxon>Trifolium</taxon>
    </lineage>
</organism>
<name>A0A392VBT4_9FABA</name>
<keyword evidence="2" id="KW-1185">Reference proteome</keyword>
<reference evidence="1 2" key="1">
    <citation type="journal article" date="2018" name="Front. Plant Sci.">
        <title>Red Clover (Trifolium pratense) and Zigzag Clover (T. medium) - A Picture of Genomic Similarities and Differences.</title>
        <authorList>
            <person name="Dluhosova J."/>
            <person name="Istvanek J."/>
            <person name="Nedelnik J."/>
            <person name="Repkova J."/>
        </authorList>
    </citation>
    <scope>NUCLEOTIDE SEQUENCE [LARGE SCALE GENOMIC DNA]</scope>
    <source>
        <strain evidence="2">cv. 10/8</strain>
        <tissue evidence="1">Leaf</tissue>
    </source>
</reference>
<accession>A0A392VBT4</accession>
<sequence>MRVECNQTPVHMA</sequence>
<dbReference type="Proteomes" id="UP000265520">
    <property type="component" value="Unassembled WGS sequence"/>
</dbReference>
<evidence type="ECO:0000313" key="1">
    <source>
        <dbReference type="EMBL" id="MCI85607.1"/>
    </source>
</evidence>
<proteinExistence type="predicted"/>
<evidence type="ECO:0000313" key="2">
    <source>
        <dbReference type="Proteomes" id="UP000265520"/>
    </source>
</evidence>
<protein>
    <submittedName>
        <fullName evidence="1">Uncharacterized protein</fullName>
    </submittedName>
</protein>